<dbReference type="Gene3D" id="3.40.640.10">
    <property type="entry name" value="Type I PLP-dependent aspartate aminotransferase-like (Major domain)"/>
    <property type="match status" value="1"/>
</dbReference>
<feature type="non-terminal residue" evidence="7">
    <location>
        <position position="1"/>
    </location>
</feature>
<evidence type="ECO:0000256" key="1">
    <source>
        <dbReference type="ARBA" id="ARBA00001933"/>
    </source>
</evidence>
<comment type="caution">
    <text evidence="7">The sequence shown here is derived from an EMBL/GenBank/DDBJ whole genome shotgun (WGS) entry which is preliminary data.</text>
</comment>
<reference evidence="7" key="1">
    <citation type="journal article" date="2014" name="Front. Microbiol.">
        <title>High frequency of phylogenetically diverse reductive dehalogenase-homologous genes in deep subseafloor sedimentary metagenomes.</title>
        <authorList>
            <person name="Kawai M."/>
            <person name="Futagami T."/>
            <person name="Toyoda A."/>
            <person name="Takaki Y."/>
            <person name="Nishi S."/>
            <person name="Hori S."/>
            <person name="Arai W."/>
            <person name="Tsubouchi T."/>
            <person name="Morono Y."/>
            <person name="Uchiyama I."/>
            <person name="Ito T."/>
            <person name="Fujiyama A."/>
            <person name="Inagaki F."/>
            <person name="Takami H."/>
        </authorList>
    </citation>
    <scope>NUCLEOTIDE SEQUENCE</scope>
    <source>
        <strain evidence="7">Expedition CK06-06</strain>
    </source>
</reference>
<dbReference type="InterPro" id="IPR051798">
    <property type="entry name" value="Class-II_PLP-Dep_Aminotrans"/>
</dbReference>
<dbReference type="EC" id="4.4.1.13" evidence="2"/>
<comment type="similarity">
    <text evidence="5">Belongs to the class-II pyridoxal-phosphate-dependent aminotransferase family. MalY/PatB cystathionine beta-lyase subfamily.</text>
</comment>
<sequence length="223" mass="25208">YEMDFIDLESKFHPKTGMRDTPSRARTIILCNPQNPIGRLWNREELAQLGEIVISHGATVISDEIHCEILFKGYKHTPFAAISEEFEQNCIVCMAPSKTFNLAGLQASSIIIPNKKLRDSFNEARAGIPGPNLFGLTAMEAAYRYGDEWLEQLLDCLQENLEFTLEYFVQKIPRITVIKPQATYLLWLDCRALGLDDMTLRDFVRQKARVGLDDGFLFGAGGS</sequence>
<keyword evidence="4" id="KW-0456">Lyase</keyword>
<dbReference type="EMBL" id="BARW01035483">
    <property type="protein sequence ID" value="GAJ20743.1"/>
    <property type="molecule type" value="Genomic_DNA"/>
</dbReference>
<feature type="non-terminal residue" evidence="7">
    <location>
        <position position="223"/>
    </location>
</feature>
<dbReference type="SUPFAM" id="SSF53383">
    <property type="entry name" value="PLP-dependent transferases"/>
    <property type="match status" value="1"/>
</dbReference>
<comment type="cofactor">
    <cofactor evidence="1">
        <name>pyridoxal 5'-phosphate</name>
        <dbReference type="ChEBI" id="CHEBI:597326"/>
    </cofactor>
</comment>
<dbReference type="PANTHER" id="PTHR43525:SF1">
    <property type="entry name" value="PROTEIN MALY"/>
    <property type="match status" value="1"/>
</dbReference>
<protein>
    <recommendedName>
        <fullName evidence="2">cysteine-S-conjugate beta-lyase</fullName>
        <ecNumber evidence="2">4.4.1.13</ecNumber>
    </recommendedName>
</protein>
<gene>
    <name evidence="7" type="ORF">S12H4_55336</name>
</gene>
<evidence type="ECO:0000259" key="6">
    <source>
        <dbReference type="Pfam" id="PF00155"/>
    </source>
</evidence>
<dbReference type="GO" id="GO:0030170">
    <property type="term" value="F:pyridoxal phosphate binding"/>
    <property type="evidence" value="ECO:0007669"/>
    <property type="project" value="InterPro"/>
</dbReference>
<dbReference type="InterPro" id="IPR015422">
    <property type="entry name" value="PyrdxlP-dep_Trfase_small"/>
</dbReference>
<keyword evidence="3" id="KW-0663">Pyridoxal phosphate</keyword>
<evidence type="ECO:0000256" key="4">
    <source>
        <dbReference type="ARBA" id="ARBA00023239"/>
    </source>
</evidence>
<evidence type="ECO:0000256" key="2">
    <source>
        <dbReference type="ARBA" id="ARBA00012224"/>
    </source>
</evidence>
<feature type="domain" description="Aminotransferase class I/classII large" evidence="6">
    <location>
        <begin position="20"/>
        <end position="202"/>
    </location>
</feature>
<proteinExistence type="inferred from homology"/>
<dbReference type="Pfam" id="PF00155">
    <property type="entry name" value="Aminotran_1_2"/>
    <property type="match status" value="1"/>
</dbReference>
<evidence type="ECO:0000256" key="5">
    <source>
        <dbReference type="ARBA" id="ARBA00037974"/>
    </source>
</evidence>
<organism evidence="7">
    <name type="scientific">marine sediment metagenome</name>
    <dbReference type="NCBI Taxonomy" id="412755"/>
    <lineage>
        <taxon>unclassified sequences</taxon>
        <taxon>metagenomes</taxon>
        <taxon>ecological metagenomes</taxon>
    </lineage>
</organism>
<evidence type="ECO:0000256" key="3">
    <source>
        <dbReference type="ARBA" id="ARBA00022898"/>
    </source>
</evidence>
<name>X1UTA3_9ZZZZ</name>
<dbReference type="InterPro" id="IPR015424">
    <property type="entry name" value="PyrdxlP-dep_Trfase"/>
</dbReference>
<dbReference type="CDD" id="cd00609">
    <property type="entry name" value="AAT_like"/>
    <property type="match status" value="1"/>
</dbReference>
<dbReference type="AlphaFoldDB" id="X1UTA3"/>
<dbReference type="InterPro" id="IPR015421">
    <property type="entry name" value="PyrdxlP-dep_Trfase_major"/>
</dbReference>
<dbReference type="Gene3D" id="3.90.1150.10">
    <property type="entry name" value="Aspartate Aminotransferase, domain 1"/>
    <property type="match status" value="1"/>
</dbReference>
<dbReference type="PANTHER" id="PTHR43525">
    <property type="entry name" value="PROTEIN MALY"/>
    <property type="match status" value="1"/>
</dbReference>
<dbReference type="GO" id="GO:0047804">
    <property type="term" value="F:cysteine-S-conjugate beta-lyase activity"/>
    <property type="evidence" value="ECO:0007669"/>
    <property type="project" value="UniProtKB-EC"/>
</dbReference>
<accession>X1UTA3</accession>
<evidence type="ECO:0000313" key="7">
    <source>
        <dbReference type="EMBL" id="GAJ20743.1"/>
    </source>
</evidence>
<dbReference type="InterPro" id="IPR004839">
    <property type="entry name" value="Aminotransferase_I/II_large"/>
</dbReference>